<comment type="caution">
    <text evidence="2">The sequence shown here is derived from an EMBL/GenBank/DDBJ whole genome shotgun (WGS) entry which is preliminary data.</text>
</comment>
<sequence>MVDMGGLDNLMANTAYLQARKMWDGDSRELQRRRRSLALPGPQSCAPLPQALPPDFHRLCEQQPVGRRLFPDFLATVPRYREAMAFLEQVQSWELAEGPAKGSSLQALVAAAGTHPPSSARL</sequence>
<dbReference type="VEuPathDB" id="HostDB:GeneID_118668108"/>
<dbReference type="InterPro" id="IPR016137">
    <property type="entry name" value="RGS"/>
</dbReference>
<protein>
    <recommendedName>
        <fullName evidence="1">RGS domain-containing protein</fullName>
    </recommendedName>
</protein>
<proteinExistence type="predicted"/>
<dbReference type="InterPro" id="IPR036305">
    <property type="entry name" value="RGS_sf"/>
</dbReference>
<evidence type="ECO:0000313" key="2">
    <source>
        <dbReference type="EMBL" id="KAF6310484.1"/>
    </source>
</evidence>
<dbReference type="Pfam" id="PF00615">
    <property type="entry name" value="RGS"/>
    <property type="match status" value="1"/>
</dbReference>
<evidence type="ECO:0000259" key="1">
    <source>
        <dbReference type="PROSITE" id="PS50132"/>
    </source>
</evidence>
<dbReference type="AlphaFoldDB" id="A0A7J7UCC0"/>
<keyword evidence="3" id="KW-1185">Reference proteome</keyword>
<dbReference type="SUPFAM" id="SSF48097">
    <property type="entry name" value="Regulator of G-protein signaling, RGS"/>
    <property type="match status" value="1"/>
</dbReference>
<organism evidence="2 3">
    <name type="scientific">Myotis myotis</name>
    <name type="common">Greater mouse-eared bat</name>
    <name type="synonym">Vespertilio myotis</name>
    <dbReference type="NCBI Taxonomy" id="51298"/>
    <lineage>
        <taxon>Eukaryota</taxon>
        <taxon>Metazoa</taxon>
        <taxon>Chordata</taxon>
        <taxon>Craniata</taxon>
        <taxon>Vertebrata</taxon>
        <taxon>Euteleostomi</taxon>
        <taxon>Mammalia</taxon>
        <taxon>Eutheria</taxon>
        <taxon>Laurasiatheria</taxon>
        <taxon>Chiroptera</taxon>
        <taxon>Yangochiroptera</taxon>
        <taxon>Vespertilionidae</taxon>
        <taxon>Myotis</taxon>
    </lineage>
</organism>
<reference evidence="2 3" key="1">
    <citation type="journal article" date="2020" name="Nature">
        <title>Six reference-quality genomes reveal evolution of bat adaptations.</title>
        <authorList>
            <person name="Jebb D."/>
            <person name="Huang Z."/>
            <person name="Pippel M."/>
            <person name="Hughes G.M."/>
            <person name="Lavrichenko K."/>
            <person name="Devanna P."/>
            <person name="Winkler S."/>
            <person name="Jermiin L.S."/>
            <person name="Skirmuntt E.C."/>
            <person name="Katzourakis A."/>
            <person name="Burkitt-Gray L."/>
            <person name="Ray D.A."/>
            <person name="Sullivan K.A.M."/>
            <person name="Roscito J.G."/>
            <person name="Kirilenko B.M."/>
            <person name="Davalos L.M."/>
            <person name="Corthals A.P."/>
            <person name="Power M.L."/>
            <person name="Jones G."/>
            <person name="Ransome R.D."/>
            <person name="Dechmann D.K.N."/>
            <person name="Locatelli A.G."/>
            <person name="Puechmaille S.J."/>
            <person name="Fedrigo O."/>
            <person name="Jarvis E.D."/>
            <person name="Hiller M."/>
            <person name="Vernes S.C."/>
            <person name="Myers E.W."/>
            <person name="Teeling E.C."/>
        </authorList>
    </citation>
    <scope>NUCLEOTIDE SEQUENCE [LARGE SCALE GENOMIC DNA]</scope>
    <source>
        <strain evidence="2">MMyoMyo1</strain>
        <tissue evidence="2">Flight muscle</tissue>
    </source>
</reference>
<name>A0A7J7UCC0_MYOMY</name>
<feature type="domain" description="RGS" evidence="1">
    <location>
        <begin position="62"/>
        <end position="94"/>
    </location>
</feature>
<evidence type="ECO:0000313" key="3">
    <source>
        <dbReference type="Proteomes" id="UP000527355"/>
    </source>
</evidence>
<accession>A0A7J7UCC0</accession>
<dbReference type="EMBL" id="JABWUV010000013">
    <property type="protein sequence ID" value="KAF6310484.1"/>
    <property type="molecule type" value="Genomic_DNA"/>
</dbReference>
<dbReference type="InterPro" id="IPR044926">
    <property type="entry name" value="RGS_subdomain_2"/>
</dbReference>
<dbReference type="PROSITE" id="PS50132">
    <property type="entry name" value="RGS"/>
    <property type="match status" value="1"/>
</dbReference>
<gene>
    <name evidence="2" type="ORF">mMyoMyo1_006017</name>
</gene>
<dbReference type="Proteomes" id="UP000527355">
    <property type="component" value="Unassembled WGS sequence"/>
</dbReference>
<dbReference type="Gene3D" id="1.10.167.10">
    <property type="entry name" value="Regulator of G-protein Signalling 4, domain 2"/>
    <property type="match status" value="1"/>
</dbReference>